<dbReference type="Proteomes" id="UP000292082">
    <property type="component" value="Unassembled WGS sequence"/>
</dbReference>
<dbReference type="Gene3D" id="3.30.710.10">
    <property type="entry name" value="Potassium Channel Kv1.1, Chain A"/>
    <property type="match status" value="1"/>
</dbReference>
<feature type="compositionally biased region" description="Basic and acidic residues" evidence="1">
    <location>
        <begin position="22"/>
        <end position="31"/>
    </location>
</feature>
<evidence type="ECO:0000313" key="3">
    <source>
        <dbReference type="EMBL" id="TBU55729.1"/>
    </source>
</evidence>
<organism evidence="3 4">
    <name type="scientific">Dichomitus squalens</name>
    <dbReference type="NCBI Taxonomy" id="114155"/>
    <lineage>
        <taxon>Eukaryota</taxon>
        <taxon>Fungi</taxon>
        <taxon>Dikarya</taxon>
        <taxon>Basidiomycota</taxon>
        <taxon>Agaricomycotina</taxon>
        <taxon>Agaricomycetes</taxon>
        <taxon>Polyporales</taxon>
        <taxon>Polyporaceae</taxon>
        <taxon>Dichomitus</taxon>
    </lineage>
</organism>
<evidence type="ECO:0000259" key="2">
    <source>
        <dbReference type="PROSITE" id="PS50097"/>
    </source>
</evidence>
<feature type="region of interest" description="Disordered" evidence="1">
    <location>
        <begin position="355"/>
        <end position="390"/>
    </location>
</feature>
<evidence type="ECO:0000313" key="4">
    <source>
        <dbReference type="Proteomes" id="UP000292082"/>
    </source>
</evidence>
<gene>
    <name evidence="3" type="ORF">BD310DRAFT_674070</name>
</gene>
<proteinExistence type="predicted"/>
<sequence length="390" mass="44071">MSQSPPSRKRLRMELEESVPPVEKREPEESQRLSLSNLDPATGRACDLPTLVKDHEFWFDDGTVLIVSRGVEFRVYKGLLADHSVVFKELFSQPHSHHTLSISDEQTIRCPLVHVTESPQELRHLLRVYMPRKGRSFWDVPGPTYEEISASIRMGHKYDLKELYEQSLAFLKRHYTTDLRVWAESDYYTPPGWKEIYSIGVVNLARLVGETSILPTALLACTVMNAEIVRGFTYEDGSQETLSPDDLGLCFQAKSRVRQASIGAVVRTFRRSVAPGCKQAAACKSALRTALHGLEAFIDKLVLDDPFFPFEEFVKDRKLGVCEFCMRLVRQRNWNERVAVWNSLPGLFGLDVPGWGNPLGQPPPGTQVPAPPPPQPPQHPPPPPVCFTSW</sequence>
<dbReference type="EMBL" id="ML145164">
    <property type="protein sequence ID" value="TBU55729.1"/>
    <property type="molecule type" value="Genomic_DNA"/>
</dbReference>
<dbReference type="InterPro" id="IPR000210">
    <property type="entry name" value="BTB/POZ_dom"/>
</dbReference>
<dbReference type="PROSITE" id="PS50097">
    <property type="entry name" value="BTB"/>
    <property type="match status" value="1"/>
</dbReference>
<evidence type="ECO:0000256" key="1">
    <source>
        <dbReference type="SAM" id="MobiDB-lite"/>
    </source>
</evidence>
<dbReference type="Pfam" id="PF00651">
    <property type="entry name" value="BTB"/>
    <property type="match status" value="1"/>
</dbReference>
<reference evidence="3 4" key="1">
    <citation type="submission" date="2019-01" db="EMBL/GenBank/DDBJ databases">
        <title>Draft genome sequences of three monokaryotic isolates of the white-rot basidiomycete fungus Dichomitus squalens.</title>
        <authorList>
            <consortium name="DOE Joint Genome Institute"/>
            <person name="Lopez S.C."/>
            <person name="Andreopoulos B."/>
            <person name="Pangilinan J."/>
            <person name="Lipzen A."/>
            <person name="Riley R."/>
            <person name="Ahrendt S."/>
            <person name="Ng V."/>
            <person name="Barry K."/>
            <person name="Daum C."/>
            <person name="Grigoriev I.V."/>
            <person name="Hilden K.S."/>
            <person name="Makela M.R."/>
            <person name="de Vries R.P."/>
        </authorList>
    </citation>
    <scope>NUCLEOTIDE SEQUENCE [LARGE SCALE GENOMIC DNA]</scope>
    <source>
        <strain evidence="3 4">CBS 464.89</strain>
    </source>
</reference>
<dbReference type="InterPro" id="IPR011333">
    <property type="entry name" value="SKP1/BTB/POZ_sf"/>
</dbReference>
<name>A0A4Q9PN84_9APHY</name>
<keyword evidence="4" id="KW-1185">Reference proteome</keyword>
<feature type="domain" description="BTB" evidence="2">
    <location>
        <begin position="61"/>
        <end position="127"/>
    </location>
</feature>
<accession>A0A4Q9PN84</accession>
<protein>
    <recommendedName>
        <fullName evidence="2">BTB domain-containing protein</fullName>
    </recommendedName>
</protein>
<dbReference type="STRING" id="114155.A0A4Q9PN84"/>
<feature type="compositionally biased region" description="Pro residues" evidence="1">
    <location>
        <begin position="360"/>
        <end position="390"/>
    </location>
</feature>
<feature type="region of interest" description="Disordered" evidence="1">
    <location>
        <begin position="1"/>
        <end position="33"/>
    </location>
</feature>
<dbReference type="AlphaFoldDB" id="A0A4Q9PN84"/>